<dbReference type="Pfam" id="PF13692">
    <property type="entry name" value="Glyco_trans_1_4"/>
    <property type="match status" value="1"/>
</dbReference>
<dbReference type="Proteomes" id="UP000245667">
    <property type="component" value="Unassembled WGS sequence"/>
</dbReference>
<dbReference type="Gene3D" id="3.40.50.2000">
    <property type="entry name" value="Glycogen Phosphorylase B"/>
    <property type="match status" value="1"/>
</dbReference>
<organism evidence="2 3">
    <name type="scientific">Maribacter polysiphoniae</name>
    <dbReference type="NCBI Taxonomy" id="429344"/>
    <lineage>
        <taxon>Bacteria</taxon>
        <taxon>Pseudomonadati</taxon>
        <taxon>Bacteroidota</taxon>
        <taxon>Flavobacteriia</taxon>
        <taxon>Flavobacteriales</taxon>
        <taxon>Flavobacteriaceae</taxon>
        <taxon>Maribacter</taxon>
    </lineage>
</organism>
<evidence type="ECO:0000313" key="2">
    <source>
        <dbReference type="EMBL" id="PWK21275.1"/>
    </source>
</evidence>
<accession>A0A316DTH2</accession>
<name>A0A316DTH2_9FLAO</name>
<comment type="caution">
    <text evidence="2">The sequence shown here is derived from an EMBL/GenBank/DDBJ whole genome shotgun (WGS) entry which is preliminary data.</text>
</comment>
<keyword evidence="2" id="KW-0808">Transferase</keyword>
<proteinExistence type="predicted"/>
<gene>
    <name evidence="1" type="ORF">HZY62_17730</name>
    <name evidence="2" type="ORF">LX92_03779</name>
</gene>
<dbReference type="AlphaFoldDB" id="A0A316DTH2"/>
<evidence type="ECO:0000313" key="1">
    <source>
        <dbReference type="EMBL" id="MBD1262443.1"/>
    </source>
</evidence>
<reference evidence="2 3" key="1">
    <citation type="submission" date="2018-05" db="EMBL/GenBank/DDBJ databases">
        <title>Genomic Encyclopedia of Archaeal and Bacterial Type Strains, Phase II (KMG-II): from individual species to whole genera.</title>
        <authorList>
            <person name="Goeker M."/>
        </authorList>
    </citation>
    <scope>NUCLEOTIDE SEQUENCE [LARGE SCALE GENOMIC DNA]</scope>
    <source>
        <strain evidence="2 3">DSM 23514</strain>
    </source>
</reference>
<reference evidence="1 4" key="2">
    <citation type="submission" date="2020-07" db="EMBL/GenBank/DDBJ databases">
        <title>The draft genome sequence of Maribacter polysiphoniae KCTC 22021.</title>
        <authorList>
            <person name="Mu L."/>
        </authorList>
    </citation>
    <scope>NUCLEOTIDE SEQUENCE [LARGE SCALE GENOMIC DNA]</scope>
    <source>
        <strain evidence="1 4">KCTC 22021</strain>
    </source>
</reference>
<sequence length="412" mass="46604">MGQQQLLIIGYTWPEPSTTAAGNRMLQLIRFFLEHDYKITFASTASHTEHSLDLNTLGVATQDILLNDSGFNVFVKNLDPKIVLFDRYLTEEQFGWRVAETVPNALRILDTEDLHSLRAVREQCFKSNVEFNSTLWLASDMTKREVASIYRCDLSLIISTFEMDLLTAVIKMDESLLLHLPFQLETIEKENALGRLPFNARKDFICMGNGKHAPNMDAVVWLKSEIWPLIRKALPKAELHIHGAYLPAHIKQMHKPETGFLVKGWAKEVQEVMGNSRVNLAPLRFGAGIKGKLIDAMLYGTPSVTTTIGAEGMNNDLPWNGQIANSAEEIAKSAIALYNNESEWLQAQQNGFGIIDTYYNKESLDKNLADTLDALHAHLEEHRTNNFIGAMVRHQSMASTKYLSKWIEEKNK</sequence>
<protein>
    <submittedName>
        <fullName evidence="1 2">Glycosyltransferase</fullName>
    </submittedName>
</protein>
<dbReference type="SUPFAM" id="SSF53756">
    <property type="entry name" value="UDP-Glycosyltransferase/glycogen phosphorylase"/>
    <property type="match status" value="1"/>
</dbReference>
<evidence type="ECO:0000313" key="3">
    <source>
        <dbReference type="Proteomes" id="UP000245667"/>
    </source>
</evidence>
<dbReference type="RefSeq" id="WP_109653912.1">
    <property type="nucleotide sequence ID" value="NZ_JACWLN010000011.1"/>
</dbReference>
<evidence type="ECO:0000313" key="4">
    <source>
        <dbReference type="Proteomes" id="UP000651837"/>
    </source>
</evidence>
<dbReference type="OrthoDB" id="9807209at2"/>
<dbReference type="EMBL" id="QGGQ01000012">
    <property type="protein sequence ID" value="PWK21275.1"/>
    <property type="molecule type" value="Genomic_DNA"/>
</dbReference>
<dbReference type="Proteomes" id="UP000651837">
    <property type="component" value="Unassembled WGS sequence"/>
</dbReference>
<keyword evidence="4" id="KW-1185">Reference proteome</keyword>
<dbReference type="GO" id="GO:0016740">
    <property type="term" value="F:transferase activity"/>
    <property type="evidence" value="ECO:0007669"/>
    <property type="project" value="UniProtKB-KW"/>
</dbReference>
<dbReference type="EMBL" id="JACWLN010000011">
    <property type="protein sequence ID" value="MBD1262443.1"/>
    <property type="molecule type" value="Genomic_DNA"/>
</dbReference>